<dbReference type="InterPro" id="IPR051223">
    <property type="entry name" value="Polycystin"/>
</dbReference>
<feature type="domain" description="Polycystin cation channel PKD1/PKD2" evidence="7">
    <location>
        <begin position="390"/>
        <end position="527"/>
    </location>
</feature>
<feature type="transmembrane region" description="Helical" evidence="6">
    <location>
        <begin position="338"/>
        <end position="358"/>
    </location>
</feature>
<evidence type="ECO:0000256" key="6">
    <source>
        <dbReference type="SAM" id="Phobius"/>
    </source>
</evidence>
<dbReference type="AlphaFoldDB" id="A0A9W6WGF3"/>
<organism evidence="8 9">
    <name type="scientific">Phytophthora lilii</name>
    <dbReference type="NCBI Taxonomy" id="2077276"/>
    <lineage>
        <taxon>Eukaryota</taxon>
        <taxon>Sar</taxon>
        <taxon>Stramenopiles</taxon>
        <taxon>Oomycota</taxon>
        <taxon>Peronosporomycetes</taxon>
        <taxon>Peronosporales</taxon>
        <taxon>Peronosporaceae</taxon>
        <taxon>Phytophthora</taxon>
    </lineage>
</organism>
<feature type="transmembrane region" description="Helical" evidence="6">
    <location>
        <begin position="399"/>
        <end position="418"/>
    </location>
</feature>
<gene>
    <name evidence="8" type="ORF">Plil01_000241500</name>
</gene>
<proteinExistence type="predicted"/>
<reference evidence="8" key="1">
    <citation type="submission" date="2023-04" db="EMBL/GenBank/DDBJ databases">
        <title>Phytophthora lilii NBRC 32176.</title>
        <authorList>
            <person name="Ichikawa N."/>
            <person name="Sato H."/>
            <person name="Tonouchi N."/>
        </authorList>
    </citation>
    <scope>NUCLEOTIDE SEQUENCE</scope>
    <source>
        <strain evidence="8">NBRC 32176</strain>
    </source>
</reference>
<feature type="transmembrane region" description="Helical" evidence="6">
    <location>
        <begin position="60"/>
        <end position="78"/>
    </location>
</feature>
<evidence type="ECO:0000256" key="1">
    <source>
        <dbReference type="ARBA" id="ARBA00004141"/>
    </source>
</evidence>
<keyword evidence="2 6" id="KW-0812">Transmembrane</keyword>
<dbReference type="GO" id="GO:0016020">
    <property type="term" value="C:membrane"/>
    <property type="evidence" value="ECO:0007669"/>
    <property type="project" value="UniProtKB-SubCell"/>
</dbReference>
<keyword evidence="3 6" id="KW-1133">Transmembrane helix</keyword>
<comment type="caution">
    <text evidence="8">The sequence shown here is derived from an EMBL/GenBank/DDBJ whole genome shotgun (WGS) entry which is preliminary data.</text>
</comment>
<feature type="disulfide bond" evidence="5">
    <location>
        <begin position="169"/>
        <end position="182"/>
    </location>
</feature>
<evidence type="ECO:0000256" key="2">
    <source>
        <dbReference type="ARBA" id="ARBA00022692"/>
    </source>
</evidence>
<dbReference type="PANTHER" id="PTHR10877:SF183">
    <property type="entry name" value="AT14535P-RELATED"/>
    <property type="match status" value="1"/>
</dbReference>
<evidence type="ECO:0000256" key="5">
    <source>
        <dbReference type="PIRSR" id="PIRSR603915-2"/>
    </source>
</evidence>
<dbReference type="Gene3D" id="1.10.287.70">
    <property type="match status" value="1"/>
</dbReference>
<dbReference type="InterPro" id="IPR013122">
    <property type="entry name" value="PKD1_2_channel"/>
</dbReference>
<feature type="transmembrane region" description="Helical" evidence="6">
    <location>
        <begin position="502"/>
        <end position="525"/>
    </location>
</feature>
<evidence type="ECO:0000256" key="4">
    <source>
        <dbReference type="ARBA" id="ARBA00023136"/>
    </source>
</evidence>
<dbReference type="InterPro" id="IPR003915">
    <property type="entry name" value="PKD_2"/>
</dbReference>
<protein>
    <submittedName>
        <fullName evidence="8">Unnamed protein product</fullName>
    </submittedName>
</protein>
<keyword evidence="4 6" id="KW-0472">Membrane</keyword>
<dbReference type="PANTHER" id="PTHR10877">
    <property type="entry name" value="POLYCYSTIN FAMILY MEMBER"/>
    <property type="match status" value="1"/>
</dbReference>
<accession>A0A9W6WGF3</accession>
<sequence>MPPRTVNEHLLLSPDPCSNTRFNGEYQDNLDSPTSQGIPVQAALDKLWRDEKHATDMKEIIVAIMSFSIFVAAMFLHIPTTSMYYQNHAMSRASGRSTAVEDLPINFIEIESVSDVFEWLNGTFVSEIFVTEDYNGKTLPENEWGQVGSLNRVLGAVSFRVTRMEPNECATPEFILKLYPSCYDESRTTTSELLVTFDTNATTVRNILAKKKASGSWINSASTQELLITVITINGEIPGYAVSKLRLYFNPGGYIEPSLSTTSTLLDQFPNATTIILDVLVIAWFFPWSLITALIAVVVHFKNMSRASSSRHCNELPRQAGTAISFWAFPDGWFAIDVLRGPIVLAFYVTVFITHFAMTNSTFRDKLAGLRDAGQSETNIKFTLSSVTSSFDHIADLTVWLRLLATAAVFVLGLRVLNTFRDHVGLSILTRTMASAVRSFRTFSVIFAVVFTTFASTGTILFGNSVKEFSSVLNSSKACVNMLFNNFDIGTIEGINYSVAFYWSYMATMTFVLLNIVLAIVVDAYKEEKDKKDKSKCWIFRRVLIHVLRHWLAPVHHALVFCCYRAPDQRCSVVFWGKIRSQVLQEALKDRLGTMPLDWSPETMLTARLLKTIFPQATMKECDSTIKHLVEKSINKDCCTKSVVTEMSDEDMCQSAFSAHVTQANSHDCFNVRSLETHDMEQISSRLDSLERKLDFLIKRIAKTPSN</sequence>
<feature type="transmembrane region" description="Helical" evidence="6">
    <location>
        <begin position="275"/>
        <end position="301"/>
    </location>
</feature>
<feature type="transmembrane region" description="Helical" evidence="6">
    <location>
        <begin position="439"/>
        <end position="462"/>
    </location>
</feature>
<dbReference type="Proteomes" id="UP001165083">
    <property type="component" value="Unassembled WGS sequence"/>
</dbReference>
<evidence type="ECO:0000313" key="9">
    <source>
        <dbReference type="Proteomes" id="UP001165083"/>
    </source>
</evidence>
<dbReference type="Pfam" id="PF08016">
    <property type="entry name" value="PKD_channel"/>
    <property type="match status" value="1"/>
</dbReference>
<dbReference type="OrthoDB" id="444119at2759"/>
<dbReference type="GO" id="GO:0005509">
    <property type="term" value="F:calcium ion binding"/>
    <property type="evidence" value="ECO:0007669"/>
    <property type="project" value="InterPro"/>
</dbReference>
<dbReference type="PRINTS" id="PR01433">
    <property type="entry name" value="POLYCYSTIN2"/>
</dbReference>
<name>A0A9W6WGF3_9STRA</name>
<dbReference type="EMBL" id="BSXW01000086">
    <property type="protein sequence ID" value="GMF11739.1"/>
    <property type="molecule type" value="Genomic_DNA"/>
</dbReference>
<comment type="subcellular location">
    <subcellularLocation>
        <location evidence="1">Membrane</location>
        <topology evidence="1">Multi-pass membrane protein</topology>
    </subcellularLocation>
</comment>
<evidence type="ECO:0000313" key="8">
    <source>
        <dbReference type="EMBL" id="GMF11739.1"/>
    </source>
</evidence>
<evidence type="ECO:0000259" key="7">
    <source>
        <dbReference type="Pfam" id="PF08016"/>
    </source>
</evidence>
<keyword evidence="9" id="KW-1185">Reference proteome</keyword>
<evidence type="ECO:0000256" key="3">
    <source>
        <dbReference type="ARBA" id="ARBA00022989"/>
    </source>
</evidence>